<dbReference type="EMBL" id="ML977580">
    <property type="protein sequence ID" value="KAF2001919.1"/>
    <property type="molecule type" value="Genomic_DNA"/>
</dbReference>
<sequence length="337" mass="37218">MDPNDFLSTFSSMSRERVSLFVSPSDDQINRNRGSNYLAEFLNTQNIPLASAPIQPATFIQDTPLPLMPEKCDIFLALVAGHPHLVTISMLLRHARCGLMSKPACYAAIRFQIGPHDTLLNMALMDLFEIQSPTQQFPMIDVGPPALGDFFEVPLPTPQIPAIRLGAPVPQLQPQQEDRQEASPQESSNLEGSNQDGVDQGDQAQDDAKHSNSNHKKEHPYPAPPTSTAATPWGANTYPGVELASIKSVDTPISHPKRTPRHPSRRHPQKVDQSQTQSHHATNNSEASKPRRRGGGPFVHSICGARFWSRDNVRSHHHGQQGRKGCKERSGNPNISW</sequence>
<protein>
    <submittedName>
        <fullName evidence="2">Uncharacterized protein</fullName>
    </submittedName>
</protein>
<keyword evidence="3" id="KW-1185">Reference proteome</keyword>
<feature type="region of interest" description="Disordered" evidence="1">
    <location>
        <begin position="313"/>
        <end position="337"/>
    </location>
</feature>
<name>A0A6A5WMD4_9PLEO</name>
<feature type="compositionally biased region" description="Polar residues" evidence="1">
    <location>
        <begin position="271"/>
        <end position="287"/>
    </location>
</feature>
<evidence type="ECO:0000313" key="3">
    <source>
        <dbReference type="Proteomes" id="UP000799779"/>
    </source>
</evidence>
<proteinExistence type="predicted"/>
<evidence type="ECO:0000256" key="1">
    <source>
        <dbReference type="SAM" id="MobiDB-lite"/>
    </source>
</evidence>
<feature type="compositionally biased region" description="Basic residues" evidence="1">
    <location>
        <begin position="255"/>
        <end position="268"/>
    </location>
</feature>
<evidence type="ECO:0000313" key="2">
    <source>
        <dbReference type="EMBL" id="KAF2001919.1"/>
    </source>
</evidence>
<accession>A0A6A5WMD4</accession>
<reference evidence="2" key="1">
    <citation type="journal article" date="2020" name="Stud. Mycol.">
        <title>101 Dothideomycetes genomes: a test case for predicting lifestyles and emergence of pathogens.</title>
        <authorList>
            <person name="Haridas S."/>
            <person name="Albert R."/>
            <person name="Binder M."/>
            <person name="Bloem J."/>
            <person name="Labutti K."/>
            <person name="Salamov A."/>
            <person name="Andreopoulos B."/>
            <person name="Baker S."/>
            <person name="Barry K."/>
            <person name="Bills G."/>
            <person name="Bluhm B."/>
            <person name="Cannon C."/>
            <person name="Castanera R."/>
            <person name="Culley D."/>
            <person name="Daum C."/>
            <person name="Ezra D."/>
            <person name="Gonzalez J."/>
            <person name="Henrissat B."/>
            <person name="Kuo A."/>
            <person name="Liang C."/>
            <person name="Lipzen A."/>
            <person name="Lutzoni F."/>
            <person name="Magnuson J."/>
            <person name="Mondo S."/>
            <person name="Nolan M."/>
            <person name="Ohm R."/>
            <person name="Pangilinan J."/>
            <person name="Park H.-J."/>
            <person name="Ramirez L."/>
            <person name="Alfaro M."/>
            <person name="Sun H."/>
            <person name="Tritt A."/>
            <person name="Yoshinaga Y."/>
            <person name="Zwiers L.-H."/>
            <person name="Turgeon B."/>
            <person name="Goodwin S."/>
            <person name="Spatafora J."/>
            <person name="Crous P."/>
            <person name="Grigoriev I."/>
        </authorList>
    </citation>
    <scope>NUCLEOTIDE SEQUENCE</scope>
    <source>
        <strain evidence="2">CBS 123094</strain>
    </source>
</reference>
<feature type="compositionally biased region" description="Polar residues" evidence="1">
    <location>
        <begin position="182"/>
        <end position="194"/>
    </location>
</feature>
<dbReference type="Proteomes" id="UP000799779">
    <property type="component" value="Unassembled WGS sequence"/>
</dbReference>
<organism evidence="2 3">
    <name type="scientific">Amniculicola lignicola CBS 123094</name>
    <dbReference type="NCBI Taxonomy" id="1392246"/>
    <lineage>
        <taxon>Eukaryota</taxon>
        <taxon>Fungi</taxon>
        <taxon>Dikarya</taxon>
        <taxon>Ascomycota</taxon>
        <taxon>Pezizomycotina</taxon>
        <taxon>Dothideomycetes</taxon>
        <taxon>Pleosporomycetidae</taxon>
        <taxon>Pleosporales</taxon>
        <taxon>Amniculicolaceae</taxon>
        <taxon>Amniculicola</taxon>
    </lineage>
</organism>
<dbReference type="AlphaFoldDB" id="A0A6A5WMD4"/>
<gene>
    <name evidence="2" type="ORF">P154DRAFT_155320</name>
</gene>
<feature type="region of interest" description="Disordered" evidence="1">
    <location>
        <begin position="171"/>
        <end position="298"/>
    </location>
</feature>
<feature type="compositionally biased region" description="Basic residues" evidence="1">
    <location>
        <begin position="315"/>
        <end position="324"/>
    </location>
</feature>